<feature type="region of interest" description="Disordered" evidence="1">
    <location>
        <begin position="1"/>
        <end position="21"/>
    </location>
</feature>
<keyword evidence="2" id="KW-0547">Nucleotide-binding</keyword>
<keyword evidence="2" id="KW-0067">ATP-binding</keyword>
<dbReference type="GO" id="GO:0005524">
    <property type="term" value="F:ATP binding"/>
    <property type="evidence" value="ECO:0007669"/>
    <property type="project" value="UniProtKB-KW"/>
</dbReference>
<comment type="caution">
    <text evidence="2">The sequence shown here is derived from an EMBL/GenBank/DDBJ whole genome shotgun (WGS) entry which is preliminary data.</text>
</comment>
<dbReference type="AlphaFoldDB" id="A0AB34FTF2"/>
<reference evidence="2" key="1">
    <citation type="submission" date="2023-01" db="EMBL/GenBank/DDBJ databases">
        <title>The growth and conidiation of Purpureocillium lavendulum are regulated by nitrogen source and histone H3K14 acetylation.</title>
        <authorList>
            <person name="Tang P."/>
            <person name="Han J."/>
            <person name="Zhang C."/>
            <person name="Tang P."/>
            <person name="Qi F."/>
            <person name="Zhang K."/>
            <person name="Liang L."/>
        </authorList>
    </citation>
    <scope>NUCLEOTIDE SEQUENCE</scope>
    <source>
        <strain evidence="2">YMF1.00683</strain>
    </source>
</reference>
<evidence type="ECO:0000313" key="2">
    <source>
        <dbReference type="EMBL" id="KAJ6441951.1"/>
    </source>
</evidence>
<evidence type="ECO:0000313" key="3">
    <source>
        <dbReference type="Proteomes" id="UP001163105"/>
    </source>
</evidence>
<keyword evidence="3" id="KW-1185">Reference proteome</keyword>
<gene>
    <name evidence="2" type="ORF">O9K51_05502</name>
</gene>
<feature type="region of interest" description="Disordered" evidence="1">
    <location>
        <begin position="70"/>
        <end position="142"/>
    </location>
</feature>
<dbReference type="Proteomes" id="UP001163105">
    <property type="component" value="Unassembled WGS sequence"/>
</dbReference>
<protein>
    <submittedName>
        <fullName evidence="2">ATPase-like, ATP-binding domain protein</fullName>
    </submittedName>
</protein>
<proteinExistence type="predicted"/>
<organism evidence="2 3">
    <name type="scientific">Purpureocillium lavendulum</name>
    <dbReference type="NCBI Taxonomy" id="1247861"/>
    <lineage>
        <taxon>Eukaryota</taxon>
        <taxon>Fungi</taxon>
        <taxon>Dikarya</taxon>
        <taxon>Ascomycota</taxon>
        <taxon>Pezizomycotina</taxon>
        <taxon>Sordariomycetes</taxon>
        <taxon>Hypocreomycetidae</taxon>
        <taxon>Hypocreales</taxon>
        <taxon>Ophiocordycipitaceae</taxon>
        <taxon>Purpureocillium</taxon>
    </lineage>
</organism>
<evidence type="ECO:0000256" key="1">
    <source>
        <dbReference type="SAM" id="MobiDB-lite"/>
    </source>
</evidence>
<dbReference type="EMBL" id="JAQHRD010000004">
    <property type="protein sequence ID" value="KAJ6441951.1"/>
    <property type="molecule type" value="Genomic_DNA"/>
</dbReference>
<sequence length="142" mass="15313">MPPKKVAAAAAAAEGGEAPTGLTDGELRFIKALFDNMTQKPDANWEQVAGDLGLKDAKCAKERFRQMSVRHGWRDGAGPTLSPRKSKNVAGGLTGDAKVKKTRSPRKKAAPAKKDEDEDEIKDEIKAEEEAKENPEVSEGEI</sequence>
<feature type="compositionally biased region" description="Basic residues" evidence="1">
    <location>
        <begin position="100"/>
        <end position="111"/>
    </location>
</feature>
<feature type="compositionally biased region" description="Basic and acidic residues" evidence="1">
    <location>
        <begin position="123"/>
        <end position="135"/>
    </location>
</feature>
<name>A0AB34FTF2_9HYPO</name>
<accession>A0AB34FTF2</accession>
<feature type="compositionally biased region" description="Low complexity" evidence="1">
    <location>
        <begin position="7"/>
        <end position="17"/>
    </location>
</feature>